<keyword evidence="3" id="KW-1185">Reference proteome</keyword>
<gene>
    <name evidence="4" type="primary">LOC111146063</name>
</gene>
<keyword evidence="2" id="KW-0732">Signal</keyword>
<name>A0A2Y9JBV4_ENHLU</name>
<protein>
    <submittedName>
        <fullName evidence="4">Uncharacterized protein LOC111146063</fullName>
    </submittedName>
</protein>
<dbReference type="Proteomes" id="UP000248482">
    <property type="component" value="Unplaced"/>
</dbReference>
<dbReference type="RefSeq" id="XP_022357149.1">
    <property type="nucleotide sequence ID" value="XM_022501441.1"/>
</dbReference>
<evidence type="ECO:0000313" key="4">
    <source>
        <dbReference type="RefSeq" id="XP_022357149.1"/>
    </source>
</evidence>
<feature type="signal peptide" evidence="2">
    <location>
        <begin position="1"/>
        <end position="18"/>
    </location>
</feature>
<evidence type="ECO:0000256" key="1">
    <source>
        <dbReference type="SAM" id="MobiDB-lite"/>
    </source>
</evidence>
<accession>A0A2Y9JBV4</accession>
<evidence type="ECO:0000313" key="3">
    <source>
        <dbReference type="Proteomes" id="UP000248482"/>
    </source>
</evidence>
<dbReference type="AlphaFoldDB" id="A0A2Y9JBV4"/>
<organism evidence="3 4">
    <name type="scientific">Enhydra lutris kenyoni</name>
    <name type="common">northern sea otter</name>
    <dbReference type="NCBI Taxonomy" id="391180"/>
    <lineage>
        <taxon>Eukaryota</taxon>
        <taxon>Metazoa</taxon>
        <taxon>Chordata</taxon>
        <taxon>Craniata</taxon>
        <taxon>Vertebrata</taxon>
        <taxon>Euteleostomi</taxon>
        <taxon>Mammalia</taxon>
        <taxon>Eutheria</taxon>
        <taxon>Laurasiatheria</taxon>
        <taxon>Carnivora</taxon>
        <taxon>Caniformia</taxon>
        <taxon>Musteloidea</taxon>
        <taxon>Mustelidae</taxon>
        <taxon>Lutrinae</taxon>
        <taxon>Enhydra</taxon>
    </lineage>
</organism>
<proteinExistence type="predicted"/>
<evidence type="ECO:0000256" key="2">
    <source>
        <dbReference type="SAM" id="SignalP"/>
    </source>
</evidence>
<feature type="region of interest" description="Disordered" evidence="1">
    <location>
        <begin position="61"/>
        <end position="89"/>
    </location>
</feature>
<sequence length="293" mass="31927">MCLEAVRSIVLSILGAAGLRVPEQIPGAHPAAHPEDCPPSAPTVTVAWELWKPFLGLRTPGSERRSCPPASSPHPWPSAKTGTGRQPGRITAPPGRPHCPLAQFPCCSHIRHRPVCAQPCTRDRDPHLQGSRDQPWPGARIPHTPSHPASLDLEWDLLTGHLTPHPPAPAQEGPTPRLLEMQVHMVEPPWEAPVQRILPRVQDDREMPTQLTELPLSFTPLPKVPSSEKASLTVLPRLARVRPAAVSHWSADTFLRVALVCAPGSPAASLSQWPRQIPEAAFAYRPLQPPARA</sequence>
<feature type="region of interest" description="Disordered" evidence="1">
    <location>
        <begin position="122"/>
        <end position="149"/>
    </location>
</feature>
<dbReference type="KEGG" id="elk:111146063"/>
<reference evidence="4" key="1">
    <citation type="submission" date="2025-08" db="UniProtKB">
        <authorList>
            <consortium name="RefSeq"/>
        </authorList>
    </citation>
    <scope>IDENTIFICATION</scope>
    <source>
        <tissue evidence="4">Blood</tissue>
    </source>
</reference>
<feature type="chain" id="PRO_5016176484" evidence="2">
    <location>
        <begin position="19"/>
        <end position="293"/>
    </location>
</feature>
<dbReference type="GeneID" id="111146063"/>